<reference evidence="3 4" key="1">
    <citation type="journal article" date="2013" name="Curr. Biol.">
        <title>Shared signatures of parasitism and phylogenomics unite Cryptomycota and microsporidia.</title>
        <authorList>
            <person name="James T.Y."/>
            <person name="Pelin A."/>
            <person name="Bonen L."/>
            <person name="Ahrendt S."/>
            <person name="Sain D."/>
            <person name="Corradi N."/>
            <person name="Stajich J.E."/>
        </authorList>
    </citation>
    <scope>NUCLEOTIDE SEQUENCE [LARGE SCALE GENOMIC DNA]</scope>
    <source>
        <strain evidence="3 4">CSF55</strain>
    </source>
</reference>
<dbReference type="AlphaFoldDB" id="A0A075B0L2"/>
<dbReference type="SUPFAM" id="SSF53098">
    <property type="entry name" value="Ribonuclease H-like"/>
    <property type="match status" value="1"/>
</dbReference>
<dbReference type="GO" id="GO:0003677">
    <property type="term" value="F:DNA binding"/>
    <property type="evidence" value="ECO:0007669"/>
    <property type="project" value="InterPro"/>
</dbReference>
<dbReference type="OMA" id="ERVEYCY"/>
<dbReference type="OrthoDB" id="2381924at2759"/>
<evidence type="ECO:0000313" key="4">
    <source>
        <dbReference type="Proteomes" id="UP000030755"/>
    </source>
</evidence>
<feature type="domain" description="hAT-like transposase RNase-H fold" evidence="2">
    <location>
        <begin position="2"/>
        <end position="66"/>
    </location>
</feature>
<evidence type="ECO:0000259" key="2">
    <source>
        <dbReference type="Pfam" id="PF14372"/>
    </source>
</evidence>
<name>A0A075B0L2_ROZAC</name>
<evidence type="ECO:0000259" key="1">
    <source>
        <dbReference type="Pfam" id="PF05699"/>
    </source>
</evidence>
<dbReference type="PANTHER" id="PTHR23272:SF21">
    <property type="entry name" value="BED ZINC FINGER AND HAT DIMERIZATION DOMAIN-CONTAINING PROTEIN"/>
    <property type="match status" value="1"/>
</dbReference>
<proteinExistence type="predicted"/>
<dbReference type="Pfam" id="PF05699">
    <property type="entry name" value="Dimer_Tnp_hAT"/>
    <property type="match status" value="1"/>
</dbReference>
<protein>
    <submittedName>
        <fullName evidence="3">HAT dimerization domain-containing protein</fullName>
    </submittedName>
</protein>
<dbReference type="InterPro" id="IPR008906">
    <property type="entry name" value="HATC_C_dom"/>
</dbReference>
<dbReference type="InterPro" id="IPR025525">
    <property type="entry name" value="hAT-like_transposase_RNase-H"/>
</dbReference>
<organism evidence="3 4">
    <name type="scientific">Rozella allomycis (strain CSF55)</name>
    <dbReference type="NCBI Taxonomy" id="988480"/>
    <lineage>
        <taxon>Eukaryota</taxon>
        <taxon>Fungi</taxon>
        <taxon>Fungi incertae sedis</taxon>
        <taxon>Cryptomycota</taxon>
        <taxon>Cryptomycota incertae sedis</taxon>
        <taxon>Rozella</taxon>
    </lineage>
</organism>
<sequence>MDRVTQYIENFSENNDEFSDSMCQAATSCKEKLENYYDVTSDGCTVATVLDPRLKLEYYKAFENQEGHTNSLEIKQKAKYAATHDSAAAPATKATGFVQSIFKKRKITPQSELDEYLNQPTVDATIQPLNWWKSNELMFPTLSKMAKDYLAIPGTSASSERLFSSGRQLITDFRCSLSPATIQACMCLKGWLKAEKHEEKN</sequence>
<evidence type="ECO:0000313" key="3">
    <source>
        <dbReference type="EMBL" id="EPZ36066.1"/>
    </source>
</evidence>
<dbReference type="PANTHER" id="PTHR23272">
    <property type="entry name" value="BED FINGER-RELATED"/>
    <property type="match status" value="1"/>
</dbReference>
<dbReference type="HOGENOM" id="CLU_009123_4_6_1"/>
<accession>A0A075B0L2</accession>
<gene>
    <name evidence="3" type="ORF">O9G_006140</name>
</gene>
<dbReference type="Pfam" id="PF14372">
    <property type="entry name" value="hAT-like_RNase-H"/>
    <property type="match status" value="1"/>
</dbReference>
<dbReference type="InterPro" id="IPR012337">
    <property type="entry name" value="RNaseH-like_sf"/>
</dbReference>
<feature type="domain" description="HAT C-terminal dimerisation" evidence="1">
    <location>
        <begin position="112"/>
        <end position="192"/>
    </location>
</feature>
<dbReference type="STRING" id="988480.A0A075B0L2"/>
<dbReference type="Proteomes" id="UP000030755">
    <property type="component" value="Unassembled WGS sequence"/>
</dbReference>
<dbReference type="EMBL" id="KE560670">
    <property type="protein sequence ID" value="EPZ36066.1"/>
    <property type="molecule type" value="Genomic_DNA"/>
</dbReference>
<keyword evidence="4" id="KW-1185">Reference proteome</keyword>
<dbReference type="GO" id="GO:0046983">
    <property type="term" value="F:protein dimerization activity"/>
    <property type="evidence" value="ECO:0007669"/>
    <property type="project" value="InterPro"/>
</dbReference>